<gene>
    <name evidence="2" type="primary">LOC105367552</name>
</gene>
<dbReference type="InterPro" id="IPR009069">
    <property type="entry name" value="Cys_alpha_HP_mot_SF"/>
</dbReference>
<evidence type="ECO:0000313" key="2">
    <source>
        <dbReference type="RefSeq" id="XP_011504608.1"/>
    </source>
</evidence>
<keyword evidence="1" id="KW-1185">Reference proteome</keyword>
<dbReference type="KEGG" id="csol:105367552"/>
<proteinExistence type="predicted"/>
<dbReference type="AlphaFoldDB" id="A0AAJ7E1Q6"/>
<sequence length="159" mass="18486">MNSGGYCRYDCITTAKSLQIRGMDIGRGLQERLKSNQISQDRVYNYEKWWSEKLRILDEKHTLKQNLTEIEAARILSKIGKFFEFETPSTCPDYKNQVFKCFEKNNQKAAKCVEEVTAFKNCVDNAIIDVSDKLSPNFVETKIPTYMEKFEKSVGCHLF</sequence>
<dbReference type="Proteomes" id="UP000695007">
    <property type="component" value="Unplaced"/>
</dbReference>
<protein>
    <submittedName>
        <fullName evidence="2">Uncharacterized protein LOC105367552</fullName>
    </submittedName>
</protein>
<dbReference type="SUPFAM" id="SSF47072">
    <property type="entry name" value="Cysteine alpha-hairpin motif"/>
    <property type="match status" value="1"/>
</dbReference>
<evidence type="ECO:0000313" key="1">
    <source>
        <dbReference type="Proteomes" id="UP000695007"/>
    </source>
</evidence>
<accession>A0AAJ7E1Q6</accession>
<dbReference type="GeneID" id="105367552"/>
<reference evidence="2" key="1">
    <citation type="submission" date="2025-08" db="UniProtKB">
        <authorList>
            <consortium name="RefSeq"/>
        </authorList>
    </citation>
    <scope>IDENTIFICATION</scope>
</reference>
<organism evidence="1 2">
    <name type="scientific">Ceratosolen solmsi marchali</name>
    <dbReference type="NCBI Taxonomy" id="326594"/>
    <lineage>
        <taxon>Eukaryota</taxon>
        <taxon>Metazoa</taxon>
        <taxon>Ecdysozoa</taxon>
        <taxon>Arthropoda</taxon>
        <taxon>Hexapoda</taxon>
        <taxon>Insecta</taxon>
        <taxon>Pterygota</taxon>
        <taxon>Neoptera</taxon>
        <taxon>Endopterygota</taxon>
        <taxon>Hymenoptera</taxon>
        <taxon>Apocrita</taxon>
        <taxon>Proctotrupomorpha</taxon>
        <taxon>Chalcidoidea</taxon>
        <taxon>Agaonidae</taxon>
        <taxon>Agaoninae</taxon>
        <taxon>Ceratosolen</taxon>
    </lineage>
</organism>
<dbReference type="CTD" id="54927"/>
<dbReference type="RefSeq" id="XP_011504608.1">
    <property type="nucleotide sequence ID" value="XM_011506306.1"/>
</dbReference>
<name>A0AAJ7E1Q6_9HYME</name>